<dbReference type="GO" id="GO:1904680">
    <property type="term" value="F:peptide transmembrane transporter activity"/>
    <property type="evidence" value="ECO:0007669"/>
    <property type="project" value="TreeGrafter"/>
</dbReference>
<accession>A0A2M9G0R4</accession>
<dbReference type="OrthoDB" id="8144963at2"/>
<name>A0A2M9G0R4_9PROT</name>
<reference evidence="5 6" key="1">
    <citation type="submission" date="2017-11" db="EMBL/GenBank/DDBJ databases">
        <title>Draft genome sequence of Rhizobiales bacterium SY3-13.</title>
        <authorList>
            <person name="Sun C."/>
        </authorList>
    </citation>
    <scope>NUCLEOTIDE SEQUENCE [LARGE SCALE GENOMIC DNA]</scope>
    <source>
        <strain evidence="5 6">SY3-13</strain>
    </source>
</reference>
<evidence type="ECO:0000256" key="2">
    <source>
        <dbReference type="ARBA" id="ARBA00005695"/>
    </source>
</evidence>
<proteinExistence type="inferred from homology"/>
<dbReference type="GO" id="GO:0030288">
    <property type="term" value="C:outer membrane-bounded periplasmic space"/>
    <property type="evidence" value="ECO:0007669"/>
    <property type="project" value="UniProtKB-ARBA"/>
</dbReference>
<dbReference type="PANTHER" id="PTHR30290">
    <property type="entry name" value="PERIPLASMIC BINDING COMPONENT OF ABC TRANSPORTER"/>
    <property type="match status" value="1"/>
</dbReference>
<dbReference type="InterPro" id="IPR030678">
    <property type="entry name" value="Peptide/Ni-bd"/>
</dbReference>
<keyword evidence="3" id="KW-0732">Signal</keyword>
<dbReference type="InterPro" id="IPR023765">
    <property type="entry name" value="SBP_5_CS"/>
</dbReference>
<dbReference type="GO" id="GO:0015833">
    <property type="term" value="P:peptide transport"/>
    <property type="evidence" value="ECO:0007669"/>
    <property type="project" value="TreeGrafter"/>
</dbReference>
<comment type="similarity">
    <text evidence="2">Belongs to the bacterial solute-binding protein 5 family.</text>
</comment>
<evidence type="ECO:0000313" key="6">
    <source>
        <dbReference type="Proteomes" id="UP000229498"/>
    </source>
</evidence>
<evidence type="ECO:0000313" key="5">
    <source>
        <dbReference type="EMBL" id="PJK29264.1"/>
    </source>
</evidence>
<feature type="domain" description="Solute-binding protein family 5" evidence="4">
    <location>
        <begin position="136"/>
        <end position="481"/>
    </location>
</feature>
<evidence type="ECO:0000259" key="4">
    <source>
        <dbReference type="Pfam" id="PF00496"/>
    </source>
</evidence>
<comment type="subcellular location">
    <subcellularLocation>
        <location evidence="1">Periplasm</location>
    </subcellularLocation>
</comment>
<dbReference type="Proteomes" id="UP000229498">
    <property type="component" value="Unassembled WGS sequence"/>
</dbReference>
<comment type="caution">
    <text evidence="5">The sequence shown here is derived from an EMBL/GenBank/DDBJ whole genome shotgun (WGS) entry which is preliminary data.</text>
</comment>
<dbReference type="PROSITE" id="PS01040">
    <property type="entry name" value="SBP_BACTERIAL_5"/>
    <property type="match status" value="1"/>
</dbReference>
<evidence type="ECO:0000256" key="1">
    <source>
        <dbReference type="ARBA" id="ARBA00004418"/>
    </source>
</evidence>
<dbReference type="AlphaFoldDB" id="A0A2M9G0R4"/>
<dbReference type="EMBL" id="PHIG01000034">
    <property type="protein sequence ID" value="PJK29264.1"/>
    <property type="molecule type" value="Genomic_DNA"/>
</dbReference>
<dbReference type="PIRSF" id="PIRSF002741">
    <property type="entry name" value="MppA"/>
    <property type="match status" value="1"/>
</dbReference>
<dbReference type="InterPro" id="IPR000914">
    <property type="entry name" value="SBP_5_dom"/>
</dbReference>
<gene>
    <name evidence="5" type="ORF">CVT23_12790</name>
</gene>
<evidence type="ECO:0000256" key="3">
    <source>
        <dbReference type="ARBA" id="ARBA00022729"/>
    </source>
</evidence>
<dbReference type="PANTHER" id="PTHR30290:SF38">
    <property type="entry name" value="D,D-DIPEPTIDE-BINDING PERIPLASMIC PROTEIN DDPA-RELATED"/>
    <property type="match status" value="1"/>
</dbReference>
<dbReference type="Gene3D" id="3.40.190.10">
    <property type="entry name" value="Periplasmic binding protein-like II"/>
    <property type="match status" value="1"/>
</dbReference>
<sequence length="566" mass="62285">MVARYVAGGTGTGGRLHRLSPSRSNCRPCARRASPAAVITLLTIRNQGVTLPGSAASSLRYREVTMGTIKHGLAAVALAASIAAGAAAQAKELVVAIETDIRGFEAIQGRVLGIAASTVMNAVADRLIQRDANGDIEPQLATAWEASADGKTYTYTLRKGVKFHNGDDFTARDVAEHWNRLLDPANKYFGRLFFSPIQKVVADGDHTVTFQLAHPWIPMERLHAGVNFGTYVPSSRAVAEETMMREPVGTGAFMLSEWRSGDRLIVDRNPNYWDKDKISLDRVVFRIIPDQATRYAALQAGEVDMIWTDRGDTILKAKEEGETIVHERVGQGAIINFMNTARPPFDNVDARRAVQHAWDQGVYLKVSFKDTVPAVEHPLGASSTCDAGYRGPDRDKAKAFAAKYEAAAGKPIAFEMIHTSTQRGRESGEIMQQLNKRAGITVNLQPVDQLQLRQKVFTNNYDMSGWRIADAQDVGPQLFALLHSKSPYNLTKYNNPAMDDLLVKMRTAATGEARAEAMCNVVRLMNDEVPIQYRGGRKHYTIVGADIDGLRPLYQGVPDVRYITKN</sequence>
<dbReference type="InterPro" id="IPR039424">
    <property type="entry name" value="SBP_5"/>
</dbReference>
<keyword evidence="6" id="KW-1185">Reference proteome</keyword>
<dbReference type="Gene3D" id="3.10.105.10">
    <property type="entry name" value="Dipeptide-binding Protein, Domain 3"/>
    <property type="match status" value="1"/>
</dbReference>
<protein>
    <recommendedName>
        <fullName evidence="4">Solute-binding protein family 5 domain-containing protein</fullName>
    </recommendedName>
</protein>
<organism evidence="5 6">
    <name type="scientific">Minwuia thermotolerans</name>
    <dbReference type="NCBI Taxonomy" id="2056226"/>
    <lineage>
        <taxon>Bacteria</taxon>
        <taxon>Pseudomonadati</taxon>
        <taxon>Pseudomonadota</taxon>
        <taxon>Alphaproteobacteria</taxon>
        <taxon>Minwuiales</taxon>
        <taxon>Minwuiaceae</taxon>
        <taxon>Minwuia</taxon>
    </lineage>
</organism>
<dbReference type="GO" id="GO:0043190">
    <property type="term" value="C:ATP-binding cassette (ABC) transporter complex"/>
    <property type="evidence" value="ECO:0007669"/>
    <property type="project" value="InterPro"/>
</dbReference>
<dbReference type="SUPFAM" id="SSF53850">
    <property type="entry name" value="Periplasmic binding protein-like II"/>
    <property type="match status" value="1"/>
</dbReference>
<dbReference type="Pfam" id="PF00496">
    <property type="entry name" value="SBP_bac_5"/>
    <property type="match status" value="1"/>
</dbReference>